<accession>A0A546XS01</accession>
<evidence type="ECO:0000313" key="2">
    <source>
        <dbReference type="Proteomes" id="UP000317023"/>
    </source>
</evidence>
<protein>
    <submittedName>
        <fullName evidence="1">Uncharacterized protein</fullName>
    </submittedName>
</protein>
<comment type="caution">
    <text evidence="1">The sequence shown here is derived from an EMBL/GenBank/DDBJ whole genome shotgun (WGS) entry which is preliminary data.</text>
</comment>
<organism evidence="1 2">
    <name type="scientific">Agrobacterium tumefaciens</name>
    <dbReference type="NCBI Taxonomy" id="358"/>
    <lineage>
        <taxon>Bacteria</taxon>
        <taxon>Pseudomonadati</taxon>
        <taxon>Pseudomonadota</taxon>
        <taxon>Alphaproteobacteria</taxon>
        <taxon>Hyphomicrobiales</taxon>
        <taxon>Rhizobiaceae</taxon>
        <taxon>Rhizobium/Agrobacterium group</taxon>
        <taxon>Agrobacterium</taxon>
        <taxon>Agrobacterium tumefaciens complex</taxon>
    </lineage>
</organism>
<dbReference type="Proteomes" id="UP000317023">
    <property type="component" value="Unassembled WGS sequence"/>
</dbReference>
<name>A0A546XS01_AGRTU</name>
<reference evidence="1 2" key="1">
    <citation type="journal article" date="2019" name="Appl. Microbiol. Biotechnol.">
        <title>Differential efficiency of wild type rhizogenic strains for rol gene transformation of plants.</title>
        <authorList>
            <person name="Desmet S."/>
            <person name="De Keyser E."/>
            <person name="Van Vaerenbergh J."/>
            <person name="Baeyen S."/>
            <person name="Van Huylenbroeck J."/>
            <person name="Geelen D."/>
            <person name="Dhooghe E."/>
        </authorList>
    </citation>
    <scope>NUCLEOTIDE SEQUENCE [LARGE SCALE GENOMIC DNA]</scope>
    <source>
        <strain evidence="1 2">MAFF210266</strain>
    </source>
</reference>
<dbReference type="EMBL" id="SGOE01000008">
    <property type="protein sequence ID" value="TRB03525.1"/>
    <property type="molecule type" value="Genomic_DNA"/>
</dbReference>
<gene>
    <name evidence="1" type="ORF">EXN61_21965</name>
</gene>
<dbReference type="AlphaFoldDB" id="A0A546XS01"/>
<proteinExistence type="predicted"/>
<dbReference type="RefSeq" id="WP_142859208.1">
    <property type="nucleotide sequence ID" value="NZ_SGOE01000008.1"/>
</dbReference>
<evidence type="ECO:0000313" key="1">
    <source>
        <dbReference type="EMBL" id="TRB03525.1"/>
    </source>
</evidence>
<sequence length="83" mass="9237">MLTREVGSEPKDNRQMQADVYRLAYDFTTGTGEVYGADPVDMAGTIALFNRIDGDVSCIKTFIDGVPDTEYRKQGLKWMAKPA</sequence>